<keyword evidence="6 14" id="KW-0548">Nucleotidyltransferase</keyword>
<keyword evidence="4" id="KW-0808">Transferase</keyword>
<evidence type="ECO:0000256" key="6">
    <source>
        <dbReference type="ARBA" id="ARBA00022695"/>
    </source>
</evidence>
<dbReference type="PANTHER" id="PTHR12729">
    <property type="entry name" value="TRNA(HIS) GUANYLYLTRANSFERASE-RELATED"/>
    <property type="match status" value="1"/>
</dbReference>
<organism evidence="14 15">
    <name type="scientific">Babesia caballi</name>
    <dbReference type="NCBI Taxonomy" id="5871"/>
    <lineage>
        <taxon>Eukaryota</taxon>
        <taxon>Sar</taxon>
        <taxon>Alveolata</taxon>
        <taxon>Apicomplexa</taxon>
        <taxon>Aconoidasida</taxon>
        <taxon>Piroplasmida</taxon>
        <taxon>Babesiidae</taxon>
        <taxon>Babesia</taxon>
    </lineage>
</organism>
<dbReference type="InterPro" id="IPR024956">
    <property type="entry name" value="tRNAHis_GuaTrfase_cat"/>
</dbReference>
<dbReference type="GeneID" id="94197680"/>
<reference evidence="14 15" key="1">
    <citation type="submission" date="2021-06" db="EMBL/GenBank/DDBJ databases">
        <title>Genome sequence of Babesia caballi.</title>
        <authorList>
            <person name="Yamagishi J."/>
            <person name="Kidaka T."/>
            <person name="Ochi A."/>
        </authorList>
    </citation>
    <scope>NUCLEOTIDE SEQUENCE [LARGE SCALE GENOMIC DNA]</scope>
    <source>
        <strain evidence="14">USDA-D6B2</strain>
    </source>
</reference>
<protein>
    <recommendedName>
        <fullName evidence="3">tRNA(His) guanylyltransferase</fullName>
        <ecNumber evidence="3">2.7.7.79</ecNumber>
    </recommendedName>
</protein>
<keyword evidence="15" id="KW-1185">Reference proteome</keyword>
<keyword evidence="8" id="KW-0547">Nucleotide-binding</keyword>
<dbReference type="GO" id="GO:0006400">
    <property type="term" value="P:tRNA modification"/>
    <property type="evidence" value="ECO:0007669"/>
    <property type="project" value="InterPro"/>
</dbReference>
<evidence type="ECO:0000313" key="15">
    <source>
        <dbReference type="Proteomes" id="UP001497744"/>
    </source>
</evidence>
<sequence length="320" mass="35603">MANTRFSYVRQFEQESTLLPDCWPLIRVDGRGFTGFSKKHGFRKPNEPSALGVINAAAAHVMSIFDDVVLAYGHSDEYRKILSSIVSAFSAAYFFHWRDFYPDRPLKTLPTFDGRVVLYPRFENVVDYFSWRHADCHINNQYNICFWCLVADGKSPDEAYKWLKHTQKGEKNEYIFQSRGINYNSLPRIFRKGTTLVRLADMSEAAEVIDGDEDTGKSCGSATESAGGVEQVTPPADPGGTGDVIALTIADQEIASISKQLERICAQFRVGVLHCDNISADFWKAVAPSYTSNGAAAAKDTLVTLSPMSREQITALNAGR</sequence>
<keyword evidence="5" id="KW-0819">tRNA processing</keyword>
<evidence type="ECO:0000256" key="2">
    <source>
        <dbReference type="ARBA" id="ARBA00010113"/>
    </source>
</evidence>
<feature type="region of interest" description="Disordered" evidence="11">
    <location>
        <begin position="211"/>
        <end position="237"/>
    </location>
</feature>
<dbReference type="Pfam" id="PF04446">
    <property type="entry name" value="Thg1"/>
    <property type="match status" value="1"/>
</dbReference>
<dbReference type="AlphaFoldDB" id="A0AAV4M2D8"/>
<proteinExistence type="inferred from homology"/>
<name>A0AAV4M2D8_BABCB</name>
<dbReference type="EMBL" id="BPLF01000006">
    <property type="protein sequence ID" value="GIX66199.1"/>
    <property type="molecule type" value="Genomic_DNA"/>
</dbReference>
<dbReference type="InterPro" id="IPR025845">
    <property type="entry name" value="Thg1_C_dom"/>
</dbReference>
<dbReference type="PANTHER" id="PTHR12729:SF6">
    <property type="entry name" value="TRNA(HIS) GUANYLYLTRANSFERASE-RELATED"/>
    <property type="match status" value="1"/>
</dbReference>
<feature type="domain" description="Thg1 C-terminal" evidence="13">
    <location>
        <begin position="124"/>
        <end position="213"/>
    </location>
</feature>
<comment type="similarity">
    <text evidence="2">Belongs to the tRNA(His) guanylyltransferase family.</text>
</comment>
<feature type="domain" description="tRNAHis guanylyltransferase catalytic" evidence="12">
    <location>
        <begin position="7"/>
        <end position="120"/>
    </location>
</feature>
<evidence type="ECO:0000256" key="8">
    <source>
        <dbReference type="ARBA" id="ARBA00022741"/>
    </source>
</evidence>
<evidence type="ECO:0000256" key="11">
    <source>
        <dbReference type="SAM" id="MobiDB-lite"/>
    </source>
</evidence>
<evidence type="ECO:0000256" key="9">
    <source>
        <dbReference type="ARBA" id="ARBA00022842"/>
    </source>
</evidence>
<keyword evidence="7" id="KW-0479">Metal-binding</keyword>
<dbReference type="EC" id="2.7.7.79" evidence="3"/>
<dbReference type="Pfam" id="PF14413">
    <property type="entry name" value="Thg1C"/>
    <property type="match status" value="1"/>
</dbReference>
<dbReference type="Gene3D" id="3.30.70.3000">
    <property type="match status" value="1"/>
</dbReference>
<evidence type="ECO:0000259" key="12">
    <source>
        <dbReference type="Pfam" id="PF04446"/>
    </source>
</evidence>
<evidence type="ECO:0000256" key="1">
    <source>
        <dbReference type="ARBA" id="ARBA00001946"/>
    </source>
</evidence>
<evidence type="ECO:0000259" key="13">
    <source>
        <dbReference type="Pfam" id="PF14413"/>
    </source>
</evidence>
<dbReference type="InterPro" id="IPR038469">
    <property type="entry name" value="tRNAHis_GuaTrfase_Thg1_sf"/>
</dbReference>
<evidence type="ECO:0000256" key="4">
    <source>
        <dbReference type="ARBA" id="ARBA00022679"/>
    </source>
</evidence>
<accession>A0AAV4M2D8</accession>
<dbReference type="GO" id="GO:0000287">
    <property type="term" value="F:magnesium ion binding"/>
    <property type="evidence" value="ECO:0007669"/>
    <property type="project" value="InterPro"/>
</dbReference>
<dbReference type="GO" id="GO:0008193">
    <property type="term" value="F:tRNA guanylyltransferase activity"/>
    <property type="evidence" value="ECO:0007669"/>
    <property type="project" value="UniProtKB-EC"/>
</dbReference>
<comment type="caution">
    <text evidence="14">The sequence shown here is derived from an EMBL/GenBank/DDBJ whole genome shotgun (WGS) entry which is preliminary data.</text>
</comment>
<keyword evidence="10" id="KW-0342">GTP-binding</keyword>
<evidence type="ECO:0000256" key="3">
    <source>
        <dbReference type="ARBA" id="ARBA00012511"/>
    </source>
</evidence>
<dbReference type="GO" id="GO:0005525">
    <property type="term" value="F:GTP binding"/>
    <property type="evidence" value="ECO:0007669"/>
    <property type="project" value="UniProtKB-KW"/>
</dbReference>
<evidence type="ECO:0000256" key="10">
    <source>
        <dbReference type="ARBA" id="ARBA00023134"/>
    </source>
</evidence>
<dbReference type="InterPro" id="IPR007537">
    <property type="entry name" value="tRNAHis_GuaTrfase_Thg1"/>
</dbReference>
<keyword evidence="9" id="KW-0460">Magnesium</keyword>
<dbReference type="RefSeq" id="XP_067718268.1">
    <property type="nucleotide sequence ID" value="XM_067862167.1"/>
</dbReference>
<evidence type="ECO:0000256" key="7">
    <source>
        <dbReference type="ARBA" id="ARBA00022723"/>
    </source>
</evidence>
<evidence type="ECO:0000256" key="5">
    <source>
        <dbReference type="ARBA" id="ARBA00022694"/>
    </source>
</evidence>
<dbReference type="Proteomes" id="UP001497744">
    <property type="component" value="Unassembled WGS sequence"/>
</dbReference>
<comment type="cofactor">
    <cofactor evidence="1">
        <name>Mg(2+)</name>
        <dbReference type="ChEBI" id="CHEBI:18420"/>
    </cofactor>
</comment>
<evidence type="ECO:0000313" key="14">
    <source>
        <dbReference type="EMBL" id="GIX66199.1"/>
    </source>
</evidence>
<gene>
    <name evidence="14" type="ORF">BcabD6B2_56350</name>
</gene>